<dbReference type="Pfam" id="PF04430">
    <property type="entry name" value="DUF498"/>
    <property type="match status" value="1"/>
</dbReference>
<name>A0A8C4NGD2_EPTBU</name>
<evidence type="ECO:0000256" key="1">
    <source>
        <dbReference type="ARBA" id="ARBA00004069"/>
    </source>
</evidence>
<keyword evidence="4" id="KW-0496">Mitochondrion</keyword>
<evidence type="ECO:0000313" key="6">
    <source>
        <dbReference type="Ensembl" id="ENSEBUP00000002550.1"/>
    </source>
</evidence>
<sequence>SEAGGVFRRSLSSCHGARGHRRLRACSTNVSDDEFYQRTTLMMLQRDSPDMMFVDSYSRVGFVINGNSVMGPCALIPNAILQWNVVSSLVFVLLSPEMLLLGTGDCSQRLDSALLKFMKRKGIGVEVQGTPNACATFNFLMSDRRIVGAALIPPSKLPEDD</sequence>
<evidence type="ECO:0000256" key="3">
    <source>
        <dbReference type="ARBA" id="ARBA00021776"/>
    </source>
</evidence>
<dbReference type="InterPro" id="IPR034095">
    <property type="entry name" value="NDUF3"/>
</dbReference>
<reference evidence="6" key="1">
    <citation type="submission" date="2025-08" db="UniProtKB">
        <authorList>
            <consortium name="Ensembl"/>
        </authorList>
    </citation>
    <scope>IDENTIFICATION</scope>
</reference>
<protein>
    <recommendedName>
        <fullName evidence="3">NADH dehydrogenase [ubiquinone] 1 alpha subcomplex assembly factor 3</fullName>
    </recommendedName>
</protein>
<dbReference type="GeneTree" id="ENSGT00390000018312"/>
<evidence type="ECO:0000313" key="7">
    <source>
        <dbReference type="Proteomes" id="UP000694388"/>
    </source>
</evidence>
<dbReference type="GO" id="GO:0005743">
    <property type="term" value="C:mitochondrial inner membrane"/>
    <property type="evidence" value="ECO:0007669"/>
    <property type="project" value="TreeGrafter"/>
</dbReference>
<comment type="similarity">
    <text evidence="5">Belongs to the NDUFAF3 family.</text>
</comment>
<accession>A0A8C4NGD2</accession>
<dbReference type="GO" id="GO:0032981">
    <property type="term" value="P:mitochondrial respiratory chain complex I assembly"/>
    <property type="evidence" value="ECO:0007669"/>
    <property type="project" value="InterPro"/>
</dbReference>
<comment type="function">
    <text evidence="1">Essential factor for the assembly of mitochondrial NADH:ubiquinone oxidoreductase complex (complex I).</text>
</comment>
<reference evidence="6" key="2">
    <citation type="submission" date="2025-09" db="UniProtKB">
        <authorList>
            <consortium name="Ensembl"/>
        </authorList>
    </citation>
    <scope>IDENTIFICATION</scope>
</reference>
<dbReference type="PANTHER" id="PTHR21192:SF2">
    <property type="entry name" value="NADH DEHYDROGENASE [UBIQUINONE] 1 ALPHA SUBCOMPLEX ASSEMBLY FACTOR 3"/>
    <property type="match status" value="1"/>
</dbReference>
<dbReference type="SUPFAM" id="SSF64076">
    <property type="entry name" value="MTH938-like"/>
    <property type="match status" value="1"/>
</dbReference>
<dbReference type="AlphaFoldDB" id="A0A8C4NGD2"/>
<dbReference type="InterPro" id="IPR007523">
    <property type="entry name" value="NDUFAF3/AAMDC"/>
</dbReference>
<dbReference type="CDD" id="cd05125">
    <property type="entry name" value="Mth938_2P1-like"/>
    <property type="match status" value="1"/>
</dbReference>
<comment type="subcellular location">
    <subcellularLocation>
        <location evidence="2">Mitochondrion</location>
    </subcellularLocation>
</comment>
<organism evidence="6 7">
    <name type="scientific">Eptatretus burgeri</name>
    <name type="common">Inshore hagfish</name>
    <dbReference type="NCBI Taxonomy" id="7764"/>
    <lineage>
        <taxon>Eukaryota</taxon>
        <taxon>Metazoa</taxon>
        <taxon>Chordata</taxon>
        <taxon>Craniata</taxon>
        <taxon>Vertebrata</taxon>
        <taxon>Cyclostomata</taxon>
        <taxon>Myxini</taxon>
        <taxon>Myxiniformes</taxon>
        <taxon>Myxinidae</taxon>
        <taxon>Eptatretinae</taxon>
        <taxon>Eptatretus</taxon>
    </lineage>
</organism>
<keyword evidence="7" id="KW-1185">Reference proteome</keyword>
<proteinExistence type="inferred from homology"/>
<evidence type="ECO:0000256" key="4">
    <source>
        <dbReference type="ARBA" id="ARBA00023128"/>
    </source>
</evidence>
<dbReference type="Gene3D" id="3.40.1230.10">
    <property type="entry name" value="MTH938-like"/>
    <property type="match status" value="1"/>
</dbReference>
<dbReference type="Proteomes" id="UP000694388">
    <property type="component" value="Unplaced"/>
</dbReference>
<dbReference type="PANTHER" id="PTHR21192">
    <property type="entry name" value="NUCLEAR PROTEIN E3-3"/>
    <property type="match status" value="1"/>
</dbReference>
<evidence type="ECO:0000256" key="2">
    <source>
        <dbReference type="ARBA" id="ARBA00004173"/>
    </source>
</evidence>
<dbReference type="InterPro" id="IPR036748">
    <property type="entry name" value="MTH938-like_sf"/>
</dbReference>
<dbReference type="Ensembl" id="ENSEBUT00000002906.1">
    <property type="protein sequence ID" value="ENSEBUP00000002550.1"/>
    <property type="gene ID" value="ENSEBUG00000001942.1"/>
</dbReference>
<evidence type="ECO:0000256" key="5">
    <source>
        <dbReference type="ARBA" id="ARBA00049984"/>
    </source>
</evidence>